<evidence type="ECO:0000256" key="1">
    <source>
        <dbReference type="SAM" id="Coils"/>
    </source>
</evidence>
<dbReference type="InterPro" id="IPR013761">
    <property type="entry name" value="SAM/pointed_sf"/>
</dbReference>
<dbReference type="STRING" id="1348612.A0A397GCU0"/>
<dbReference type="OrthoDB" id="2369467at2759"/>
<dbReference type="Proteomes" id="UP000266861">
    <property type="component" value="Unassembled WGS sequence"/>
</dbReference>
<proteinExistence type="predicted"/>
<gene>
    <name evidence="2" type="ORF">Glove_564g63</name>
</gene>
<reference evidence="2 3" key="1">
    <citation type="submission" date="2018-08" db="EMBL/GenBank/DDBJ databases">
        <title>Genome and evolution of the arbuscular mycorrhizal fungus Diversispora epigaea (formerly Glomus versiforme) and its bacterial endosymbionts.</title>
        <authorList>
            <person name="Sun X."/>
            <person name="Fei Z."/>
            <person name="Harrison M."/>
        </authorList>
    </citation>
    <scope>NUCLEOTIDE SEQUENCE [LARGE SCALE GENOMIC DNA]</scope>
    <source>
        <strain evidence="2 3">IT104</strain>
    </source>
</reference>
<sequence>MSIPSVEVVSKWKRAHVLDYLNSKKDELDLDAKHIQVIEDQEIAGSGFLELNAEKLMQVGLKLRPAVAIAKLVKEIKGEEQECERKRKAKEELTNTAPNKRKWIVNSAITREERPIYYYVDPTEQNRPLFELIRRGEFVALHGPRASGKSTRVLQLQDQLNKKGFVCIYASFEHVEVTEDKNKFWMTLGTALFRNARENEISILEINSAEDFLKAFQRDQWEKRNIVLLFDKFDELYSATDAVLSSCLKTLRGIKGDKGAFAIHSVVAIGPFSILYLNPSELNTSPFNVKEPLQTPNFTLEQTQALYKAFMEEERITIDPEVIDDIYMQTNGHAGLVCLCGRAIYRRLMKKFVKGHLNYDTWQHFTIHFLGDEILDYSTFIRMKDTLLKGDTDTNNAVKFIQSDFLVNNDPVYVVETKRHLAKFLTAEGVLVSGKNSGTFKISSPLVHWLVFQRIIPQVFPTSPKVEVPRHSTTGALDILNALKLVVCVFDQETIKSCNSFKLAHVLVDNVNNRKVPRESVYDVELYRIMSNWLRRFTVTGQWHLKYRASGHNNYKYVDIVISKSDHPTIVFELLATATKKELKEHYERALLYNKKLSADETWIIHFTCEENAISKPCWPTDTQLRKGLRVIFFWHNLDFTKIKIITCWWDVNNNTKYISDVEELMV</sequence>
<dbReference type="EMBL" id="PQFF01000479">
    <property type="protein sequence ID" value="RHZ47929.1"/>
    <property type="molecule type" value="Genomic_DNA"/>
</dbReference>
<dbReference type="SUPFAM" id="SSF52540">
    <property type="entry name" value="P-loop containing nucleoside triphosphate hydrolases"/>
    <property type="match status" value="1"/>
</dbReference>
<dbReference type="InterPro" id="IPR027417">
    <property type="entry name" value="P-loop_NTPase"/>
</dbReference>
<evidence type="ECO:0008006" key="4">
    <source>
        <dbReference type="Google" id="ProtNLM"/>
    </source>
</evidence>
<evidence type="ECO:0000313" key="2">
    <source>
        <dbReference type="EMBL" id="RHZ47929.1"/>
    </source>
</evidence>
<keyword evidence="3" id="KW-1185">Reference proteome</keyword>
<accession>A0A397GCU0</accession>
<organism evidence="2 3">
    <name type="scientific">Diversispora epigaea</name>
    <dbReference type="NCBI Taxonomy" id="1348612"/>
    <lineage>
        <taxon>Eukaryota</taxon>
        <taxon>Fungi</taxon>
        <taxon>Fungi incertae sedis</taxon>
        <taxon>Mucoromycota</taxon>
        <taxon>Glomeromycotina</taxon>
        <taxon>Glomeromycetes</taxon>
        <taxon>Diversisporales</taxon>
        <taxon>Diversisporaceae</taxon>
        <taxon>Diversispora</taxon>
    </lineage>
</organism>
<comment type="caution">
    <text evidence="2">The sequence shown here is derived from an EMBL/GenBank/DDBJ whole genome shotgun (WGS) entry which is preliminary data.</text>
</comment>
<protein>
    <recommendedName>
        <fullName evidence="4">SAM domain-containing protein</fullName>
    </recommendedName>
</protein>
<name>A0A397GCU0_9GLOM</name>
<keyword evidence="1" id="KW-0175">Coiled coil</keyword>
<dbReference type="AlphaFoldDB" id="A0A397GCU0"/>
<dbReference type="Pfam" id="PF14516">
    <property type="entry name" value="AAA_35"/>
    <property type="match status" value="1"/>
</dbReference>
<dbReference type="Gene3D" id="1.10.150.50">
    <property type="entry name" value="Transcription Factor, Ets-1"/>
    <property type="match status" value="1"/>
</dbReference>
<evidence type="ECO:0000313" key="3">
    <source>
        <dbReference type="Proteomes" id="UP000266861"/>
    </source>
</evidence>
<dbReference type="Gene3D" id="3.40.50.300">
    <property type="entry name" value="P-loop containing nucleotide triphosphate hydrolases"/>
    <property type="match status" value="1"/>
</dbReference>
<feature type="coiled-coil region" evidence="1">
    <location>
        <begin position="69"/>
        <end position="96"/>
    </location>
</feature>